<sequence>MLENGQKSAMRYWLTVFSLMVSTASLERDFSTFGFVHTKLHNQLSPASVEKLVFIKFNANDLVDSAEVDDFKCYDERSRGCELQKFFGASRRRLKTQNFLEPERIVFE</sequence>
<feature type="domain" description="HAT C-terminal dimerisation" evidence="1">
    <location>
        <begin position="15"/>
        <end position="58"/>
    </location>
</feature>
<dbReference type="GO" id="GO:0046983">
    <property type="term" value="F:protein dimerization activity"/>
    <property type="evidence" value="ECO:0007669"/>
    <property type="project" value="InterPro"/>
</dbReference>
<evidence type="ECO:0000259" key="1">
    <source>
        <dbReference type="Pfam" id="PF05699"/>
    </source>
</evidence>
<protein>
    <submittedName>
        <fullName evidence="3">HAT C-terminal dimerisation domain-containing protein</fullName>
    </submittedName>
</protein>
<evidence type="ECO:0000313" key="3">
    <source>
        <dbReference type="WBParaSite" id="nRc.2.0.1.t10711-RA"/>
    </source>
</evidence>
<accession>A0A915IBT3</accession>
<evidence type="ECO:0000313" key="2">
    <source>
        <dbReference type="Proteomes" id="UP000887565"/>
    </source>
</evidence>
<dbReference type="InterPro" id="IPR008906">
    <property type="entry name" value="HATC_C_dom"/>
</dbReference>
<dbReference type="AlphaFoldDB" id="A0A915IBT3"/>
<organism evidence="2 3">
    <name type="scientific">Romanomermis culicivorax</name>
    <name type="common">Nematode worm</name>
    <dbReference type="NCBI Taxonomy" id="13658"/>
    <lineage>
        <taxon>Eukaryota</taxon>
        <taxon>Metazoa</taxon>
        <taxon>Ecdysozoa</taxon>
        <taxon>Nematoda</taxon>
        <taxon>Enoplea</taxon>
        <taxon>Dorylaimia</taxon>
        <taxon>Mermithida</taxon>
        <taxon>Mermithoidea</taxon>
        <taxon>Mermithidae</taxon>
        <taxon>Romanomermis</taxon>
    </lineage>
</organism>
<dbReference type="SUPFAM" id="SSF53098">
    <property type="entry name" value="Ribonuclease H-like"/>
    <property type="match status" value="1"/>
</dbReference>
<dbReference type="Pfam" id="PF05699">
    <property type="entry name" value="Dimer_Tnp_hAT"/>
    <property type="match status" value="1"/>
</dbReference>
<reference evidence="3" key="1">
    <citation type="submission" date="2022-11" db="UniProtKB">
        <authorList>
            <consortium name="WormBaseParasite"/>
        </authorList>
    </citation>
    <scope>IDENTIFICATION</scope>
</reference>
<proteinExistence type="predicted"/>
<dbReference type="WBParaSite" id="nRc.2.0.1.t10711-RA">
    <property type="protein sequence ID" value="nRc.2.0.1.t10711-RA"/>
    <property type="gene ID" value="nRc.2.0.1.g10711"/>
</dbReference>
<dbReference type="InterPro" id="IPR012337">
    <property type="entry name" value="RNaseH-like_sf"/>
</dbReference>
<dbReference type="Proteomes" id="UP000887565">
    <property type="component" value="Unplaced"/>
</dbReference>
<keyword evidence="2" id="KW-1185">Reference proteome</keyword>
<name>A0A915IBT3_ROMCU</name>